<dbReference type="EMBL" id="JABCKI010000345">
    <property type="protein sequence ID" value="KAG5650870.1"/>
    <property type="molecule type" value="Genomic_DNA"/>
</dbReference>
<gene>
    <name evidence="2" type="ORF">H0H81_010713</name>
</gene>
<keyword evidence="3" id="KW-1185">Reference proteome</keyword>
<dbReference type="GO" id="GO:0016881">
    <property type="term" value="F:acid-amino acid ligase activity"/>
    <property type="evidence" value="ECO:0007669"/>
    <property type="project" value="TreeGrafter"/>
</dbReference>
<proteinExistence type="predicted"/>
<sequence length="529" mass="59767">MPVSNPICLPVEPQSALSPALTVALQRQAEDILSYLIKTNGTCTYFREAPLLSDFRKALEEDETIRAGSSQSLSANNLLSFTKTVPLSTYEDYRPYIARFLQTPRRLSEVSNLLAPGIPPYVVPSSGTTGGPPKFCLKYIHPPETSSSRIKAARSLHPMMYITTGNYCIIFTLRYFALLDVVDDKDEVVHTSVQCLGSSADFRALHKWEPKNDSEIMKMKVPKTTSPLAVCFISVYRTAILMHGLFALEDRSLQMINALFATSFVDLMRLIEEYWDTLLEAIEHGVIPKLEGLEEVYDHLQASCLMRLYYVQEQWRPNPARAAELRAVGNDTTSPGWAKRLWPNLERILGSGSGSFSRVVPQVRNYAGPHVSFESVVLASTEAWIAQVYNPKGDLNLYKMSADDIFEYLDVTLPETSESLTQAWDVETGKSYELVLTTRDGFWRYRLGDVVKVVGFDPSDGQPITRYSERRNVYMRLTQEFVTEKELLNAMQSVTDTLGDVLEFTVIPDERPLPRTYGFLVELQNELGW</sequence>
<dbReference type="OrthoDB" id="2979464at2759"/>
<dbReference type="Pfam" id="PF03321">
    <property type="entry name" value="GH3"/>
    <property type="match status" value="1"/>
</dbReference>
<accession>A0A9P7GKD4</accession>
<dbReference type="AlphaFoldDB" id="A0A9P7GKD4"/>
<dbReference type="InterPro" id="IPR055377">
    <property type="entry name" value="GH3_M"/>
</dbReference>
<comment type="caution">
    <text evidence="2">The sequence shown here is derived from an EMBL/GenBank/DDBJ whole genome shotgun (WGS) entry which is preliminary data.</text>
</comment>
<dbReference type="GO" id="GO:0005737">
    <property type="term" value="C:cytoplasm"/>
    <property type="evidence" value="ECO:0007669"/>
    <property type="project" value="TreeGrafter"/>
</dbReference>
<name>A0A9P7GKD4_9AGAR</name>
<evidence type="ECO:0000313" key="3">
    <source>
        <dbReference type="Proteomes" id="UP000717328"/>
    </source>
</evidence>
<evidence type="ECO:0000259" key="1">
    <source>
        <dbReference type="Pfam" id="PF23571"/>
    </source>
</evidence>
<protein>
    <recommendedName>
        <fullName evidence="1">GH3 middle domain-containing protein</fullName>
    </recommendedName>
</protein>
<evidence type="ECO:0000313" key="2">
    <source>
        <dbReference type="EMBL" id="KAG5650870.1"/>
    </source>
</evidence>
<dbReference type="InterPro" id="IPR004993">
    <property type="entry name" value="GH3"/>
</dbReference>
<reference evidence="2" key="1">
    <citation type="submission" date="2021-02" db="EMBL/GenBank/DDBJ databases">
        <authorList>
            <person name="Nieuwenhuis M."/>
            <person name="Van De Peppel L.J.J."/>
        </authorList>
    </citation>
    <scope>NUCLEOTIDE SEQUENCE</scope>
    <source>
        <strain evidence="2">D49</strain>
    </source>
</reference>
<dbReference type="Proteomes" id="UP000717328">
    <property type="component" value="Unassembled WGS sequence"/>
</dbReference>
<dbReference type="PANTHER" id="PTHR31901">
    <property type="entry name" value="GH3 DOMAIN-CONTAINING PROTEIN"/>
    <property type="match status" value="1"/>
</dbReference>
<organism evidence="2 3">
    <name type="scientific">Sphagnurus paluster</name>
    <dbReference type="NCBI Taxonomy" id="117069"/>
    <lineage>
        <taxon>Eukaryota</taxon>
        <taxon>Fungi</taxon>
        <taxon>Dikarya</taxon>
        <taxon>Basidiomycota</taxon>
        <taxon>Agaricomycotina</taxon>
        <taxon>Agaricomycetes</taxon>
        <taxon>Agaricomycetidae</taxon>
        <taxon>Agaricales</taxon>
        <taxon>Tricholomatineae</taxon>
        <taxon>Lyophyllaceae</taxon>
        <taxon>Sphagnurus</taxon>
    </lineage>
</organism>
<feature type="domain" description="GH3 middle" evidence="1">
    <location>
        <begin position="405"/>
        <end position="456"/>
    </location>
</feature>
<dbReference type="Pfam" id="PF23571">
    <property type="entry name" value="GH3_M"/>
    <property type="match status" value="1"/>
</dbReference>
<reference evidence="2" key="2">
    <citation type="submission" date="2021-10" db="EMBL/GenBank/DDBJ databases">
        <title>Phylogenomics reveals ancestral predisposition of the termite-cultivated fungus Termitomyces towards a domesticated lifestyle.</title>
        <authorList>
            <person name="Auxier B."/>
            <person name="Grum-Grzhimaylo A."/>
            <person name="Cardenas M.E."/>
            <person name="Lodge J.D."/>
            <person name="Laessoe T."/>
            <person name="Pedersen O."/>
            <person name="Smith M.E."/>
            <person name="Kuyper T.W."/>
            <person name="Franco-Molano E.A."/>
            <person name="Baroni T.J."/>
            <person name="Aanen D.K."/>
        </authorList>
    </citation>
    <scope>NUCLEOTIDE SEQUENCE</scope>
    <source>
        <strain evidence="2">D49</strain>
    </source>
</reference>
<dbReference type="PANTHER" id="PTHR31901:SF9">
    <property type="entry name" value="GH3 DOMAIN-CONTAINING PROTEIN"/>
    <property type="match status" value="1"/>
</dbReference>